<feature type="region of interest" description="Disordered" evidence="6">
    <location>
        <begin position="402"/>
        <end position="423"/>
    </location>
</feature>
<dbReference type="PANTHER" id="PTHR12241:SF161">
    <property type="entry name" value="TUBULIN POLYGLUTAMYLASE TTLL6"/>
    <property type="match status" value="1"/>
</dbReference>
<keyword evidence="7" id="KW-1185">Reference proteome</keyword>
<feature type="compositionally biased region" description="Basic and acidic residues" evidence="6">
    <location>
        <begin position="495"/>
        <end position="514"/>
    </location>
</feature>
<dbReference type="AlphaFoldDB" id="A0A9F7RF43"/>
<keyword evidence="2" id="KW-0436">Ligase</keyword>
<dbReference type="GO" id="GO:0005524">
    <property type="term" value="F:ATP binding"/>
    <property type="evidence" value="ECO:0007669"/>
    <property type="project" value="UniProtKB-KW"/>
</dbReference>
<keyword evidence="3" id="KW-0493">Microtubule</keyword>
<dbReference type="PANTHER" id="PTHR12241">
    <property type="entry name" value="TUBULIN POLYGLUTAMYLASE"/>
    <property type="match status" value="1"/>
</dbReference>
<dbReference type="PROSITE" id="PS51221">
    <property type="entry name" value="TTL"/>
    <property type="match status" value="1"/>
</dbReference>
<evidence type="ECO:0000256" key="1">
    <source>
        <dbReference type="ARBA" id="ARBA00006820"/>
    </source>
</evidence>
<feature type="region of interest" description="Disordered" evidence="6">
    <location>
        <begin position="485"/>
        <end position="540"/>
    </location>
</feature>
<evidence type="ECO:0000313" key="7">
    <source>
        <dbReference type="Proteomes" id="UP000221080"/>
    </source>
</evidence>
<dbReference type="Gene3D" id="3.30.470.20">
    <property type="entry name" value="ATP-grasp fold, B domain"/>
    <property type="match status" value="1"/>
</dbReference>
<evidence type="ECO:0000256" key="3">
    <source>
        <dbReference type="ARBA" id="ARBA00022701"/>
    </source>
</evidence>
<feature type="compositionally biased region" description="Basic and acidic residues" evidence="6">
    <location>
        <begin position="402"/>
        <end position="417"/>
    </location>
</feature>
<keyword evidence="5" id="KW-0067">ATP-binding</keyword>
<reference evidence="7" key="1">
    <citation type="journal article" date="2016" name="Nat. Commun.">
        <title>The channel catfish genome sequence provides insights into the evolution of scale formation in teleosts.</title>
        <authorList>
            <person name="Liu Z."/>
            <person name="Liu S."/>
            <person name="Yao J."/>
            <person name="Bao L."/>
            <person name="Zhang J."/>
            <person name="Li Y."/>
            <person name="Jiang C."/>
            <person name="Sun L."/>
            <person name="Wang R."/>
            <person name="Zhang Y."/>
            <person name="Zhou T."/>
            <person name="Zeng Q."/>
            <person name="Fu Q."/>
            <person name="Gao S."/>
            <person name="Li N."/>
            <person name="Koren S."/>
            <person name="Jiang Y."/>
            <person name="Zimin A."/>
            <person name="Xu P."/>
            <person name="Phillippy A.M."/>
            <person name="Geng X."/>
            <person name="Song L."/>
            <person name="Sun F."/>
            <person name="Li C."/>
            <person name="Wang X."/>
            <person name="Chen A."/>
            <person name="Jin Y."/>
            <person name="Yuan Z."/>
            <person name="Yang Y."/>
            <person name="Tan S."/>
            <person name="Peatman E."/>
            <person name="Lu J."/>
            <person name="Qin Z."/>
            <person name="Dunham R."/>
            <person name="Li Z."/>
            <person name="Sonstegard T."/>
            <person name="Feng J."/>
            <person name="Danzmann R.G."/>
            <person name="Schroeder S."/>
            <person name="Scheffler B."/>
            <person name="Duke M.V."/>
            <person name="Ballard L."/>
            <person name="Kucuktas H."/>
            <person name="Kaltenboeck L."/>
            <person name="Liu H."/>
            <person name="Armbruster J."/>
            <person name="Xie Y."/>
            <person name="Kirby M.L."/>
            <person name="Tian Y."/>
            <person name="Flanagan M.E."/>
            <person name="Mu W."/>
            <person name="Waldbieser G.C."/>
        </authorList>
    </citation>
    <scope>NUCLEOTIDE SEQUENCE [LARGE SCALE GENOMIC DNA]</scope>
    <source>
        <strain evidence="7">SDA103</strain>
    </source>
</reference>
<dbReference type="GO" id="GO:0005874">
    <property type="term" value="C:microtubule"/>
    <property type="evidence" value="ECO:0007669"/>
    <property type="project" value="UniProtKB-KW"/>
</dbReference>
<reference evidence="8" key="2">
    <citation type="submission" date="2025-08" db="UniProtKB">
        <authorList>
            <consortium name="RefSeq"/>
        </authorList>
    </citation>
    <scope>IDENTIFICATION</scope>
    <source>
        <tissue evidence="8">Blood</tissue>
    </source>
</reference>
<dbReference type="GeneID" id="108273737"/>
<dbReference type="KEGG" id="ipu:108273737"/>
<gene>
    <name evidence="8" type="primary">ttll6</name>
</gene>
<dbReference type="CTD" id="284076"/>
<dbReference type="GO" id="GO:0070740">
    <property type="term" value="F:tubulin-glutamic acid ligase activity"/>
    <property type="evidence" value="ECO:0007669"/>
    <property type="project" value="TreeGrafter"/>
</dbReference>
<evidence type="ECO:0000256" key="2">
    <source>
        <dbReference type="ARBA" id="ARBA00022598"/>
    </source>
</evidence>
<evidence type="ECO:0000256" key="4">
    <source>
        <dbReference type="ARBA" id="ARBA00022741"/>
    </source>
</evidence>
<dbReference type="GO" id="GO:0036064">
    <property type="term" value="C:ciliary basal body"/>
    <property type="evidence" value="ECO:0007669"/>
    <property type="project" value="TreeGrafter"/>
</dbReference>
<evidence type="ECO:0000313" key="8">
    <source>
        <dbReference type="RefSeq" id="XP_053541026.1"/>
    </source>
</evidence>
<feature type="region of interest" description="Disordered" evidence="6">
    <location>
        <begin position="1"/>
        <end position="30"/>
    </location>
</feature>
<dbReference type="Proteomes" id="UP000221080">
    <property type="component" value="Chromosome 13"/>
</dbReference>
<dbReference type="RefSeq" id="XP_053541026.1">
    <property type="nucleotide sequence ID" value="XM_053685051.1"/>
</dbReference>
<protein>
    <submittedName>
        <fullName evidence="8">Tubulin polyglutamylase ttll6</fullName>
    </submittedName>
</protein>
<dbReference type="SUPFAM" id="SSF56059">
    <property type="entry name" value="Glutathione synthetase ATP-binding domain-like"/>
    <property type="match status" value="1"/>
</dbReference>
<dbReference type="GO" id="GO:0000226">
    <property type="term" value="P:microtubule cytoskeleton organization"/>
    <property type="evidence" value="ECO:0007669"/>
    <property type="project" value="TreeGrafter"/>
</dbReference>
<comment type="similarity">
    <text evidence="1">Belongs to the tubulin--tyrosine ligase family.</text>
</comment>
<sequence>MDSPVEGPEPQDSFQYKPNAEEEGEGWGSDGHVEICTSNLTGNKKKKKRKKRLWINLTNCKYESVRRAARKYGLREAGEGEDWTLFWTDFSVSLDRVMEMKRYQKINHFPGMNEICRKDLLARNLNRMLKLFPKDYSIFPRTWCLPADNSDFQAYTRAKKHKTYICKPESGCQGRGIFLSKSSKDILPGEHMICQVYISKPFIIDGFKFDLRIYVLVTSCDPFRIFVYNEGLARFCTNQYSEPTNSSMDDVCMHLTNYAINKHSENFVHDDDRGSKRKLSAFNKYLESMSYDPQKVWADIDDVIIKTLISAHPMLKHNYHTCFPNHTTGNACFEILGFDVLLDHRLKPWLLEVNHSPSFTTDSLLDHEVKDNLLYDTLVLINLGACDRKKITEEEKRRVKERLQQKRSRESRNEEFRQAQAASMEQMQRYEANHLGGFRLIYPTEGGEKYEKYFKHSSSLFQETAASKAREECSRQQLQDLRLKQEQKERKYKGNHKDLQGESAGERAKPCKEQTHHKHSKLSSEQEPQAMPPIPTSAGRTSLSLDLTKEEEVEEAERVNALLQRKKLLWDLGVVDQVYQLLNSAQSQPDPTKHPPEQVNVSLHSTHDSINKLGTLTELWRHKLPCTVRQGRVPPGDKPCLQYLHSNLMQHCTPLNLRDWRPSRPILSEPTSFQHIDLETTTASNVEQQALPDHRKAASAHWVPWTINSPLVRQGSIRSCLLESRNRASIMTMQQLASRRLCCDPMSSDRKALQNLFIVSTSAPLLPRPGHSYTLHKGHCKNSQQ</sequence>
<evidence type="ECO:0000256" key="6">
    <source>
        <dbReference type="SAM" id="MobiDB-lite"/>
    </source>
</evidence>
<organism evidence="7 8">
    <name type="scientific">Ictalurus punctatus</name>
    <name type="common">Channel catfish</name>
    <name type="synonym">Silurus punctatus</name>
    <dbReference type="NCBI Taxonomy" id="7998"/>
    <lineage>
        <taxon>Eukaryota</taxon>
        <taxon>Metazoa</taxon>
        <taxon>Chordata</taxon>
        <taxon>Craniata</taxon>
        <taxon>Vertebrata</taxon>
        <taxon>Euteleostomi</taxon>
        <taxon>Actinopterygii</taxon>
        <taxon>Neopterygii</taxon>
        <taxon>Teleostei</taxon>
        <taxon>Ostariophysi</taxon>
        <taxon>Siluriformes</taxon>
        <taxon>Ictaluridae</taxon>
        <taxon>Ictalurus</taxon>
    </lineage>
</organism>
<dbReference type="GO" id="GO:0015631">
    <property type="term" value="F:tubulin binding"/>
    <property type="evidence" value="ECO:0007669"/>
    <property type="project" value="TreeGrafter"/>
</dbReference>
<name>A0A9F7RF43_ICTPU</name>
<dbReference type="Pfam" id="PF03133">
    <property type="entry name" value="TTL"/>
    <property type="match status" value="1"/>
</dbReference>
<dbReference type="InterPro" id="IPR004344">
    <property type="entry name" value="TTL/TTLL_fam"/>
</dbReference>
<dbReference type="OrthoDB" id="202825at2759"/>
<evidence type="ECO:0000256" key="5">
    <source>
        <dbReference type="ARBA" id="ARBA00022840"/>
    </source>
</evidence>
<dbReference type="FunFam" id="3.30.470.20:FF:000009">
    <property type="entry name" value="tubulin polyglutamylase TTLL5 isoform X1"/>
    <property type="match status" value="1"/>
</dbReference>
<accession>A0A9F7RF43</accession>
<keyword evidence="4" id="KW-0547">Nucleotide-binding</keyword>
<proteinExistence type="inferred from homology"/>